<dbReference type="InParanoid" id="E9EA17"/>
<name>E9EA17_METAQ</name>
<dbReference type="HOGENOM" id="CLU_071352_0_0_1"/>
<dbReference type="eggNOG" id="ENOG502RWKT">
    <property type="taxonomic scope" value="Eukaryota"/>
</dbReference>
<dbReference type="Proteomes" id="UP000002499">
    <property type="component" value="Unassembled WGS sequence"/>
</dbReference>
<dbReference type="AlphaFoldDB" id="E9EA17"/>
<evidence type="ECO:0000313" key="2">
    <source>
        <dbReference type="Proteomes" id="UP000002499"/>
    </source>
</evidence>
<evidence type="ECO:0000313" key="1">
    <source>
        <dbReference type="EMBL" id="EFY87267.1"/>
    </source>
</evidence>
<protein>
    <submittedName>
        <fullName evidence="1">Uncharacterized protein</fullName>
    </submittedName>
</protein>
<proteinExistence type="predicted"/>
<dbReference type="InterPro" id="IPR053204">
    <property type="entry name" value="Oxopyrrolidines_Biosynth-assoc"/>
</dbReference>
<gene>
    <name evidence="1" type="ORF">MAC_06715</name>
</gene>
<dbReference type="OrthoDB" id="5403091at2759"/>
<dbReference type="Pfam" id="PF12311">
    <property type="entry name" value="DUF3632"/>
    <property type="match status" value="1"/>
</dbReference>
<sequence length="202" mass="22421">MPNGQRLWTDLPYLADDLYDFWVKESAKLTDAERASFAAFTSQLCAIGIGTPQLSRCALMLFARALETELPSETLADLLPACQEWLRYSKTKFVKMFSENYCPPPSAADDAAFYAPGPLVTDANITQGFSVARWLFWRKRAGDIYKASPGDVSKLGRSCFEEMIDAGQCIFKALEDEVASGRFSGCVGAEDIEIDPDWAKEN</sequence>
<reference evidence="1 2" key="1">
    <citation type="journal article" date="2011" name="PLoS Genet.">
        <title>Genome sequencing and comparative transcriptomics of the model entomopathogenic fungi Metarhizium anisopliae and M. acridum.</title>
        <authorList>
            <person name="Gao Q."/>
            <person name="Jin K."/>
            <person name="Ying S.H."/>
            <person name="Zhang Y."/>
            <person name="Xiao G."/>
            <person name="Shang Y."/>
            <person name="Duan Z."/>
            <person name="Hu X."/>
            <person name="Xie X.Q."/>
            <person name="Zhou G."/>
            <person name="Peng G."/>
            <person name="Luo Z."/>
            <person name="Huang W."/>
            <person name="Wang B."/>
            <person name="Fang W."/>
            <person name="Wang S."/>
            <person name="Zhong Y."/>
            <person name="Ma L.J."/>
            <person name="St Leger R.J."/>
            <person name="Zhao G.P."/>
            <person name="Pei Y."/>
            <person name="Feng M.G."/>
            <person name="Xia Y."/>
            <person name="Wang C."/>
        </authorList>
    </citation>
    <scope>NUCLEOTIDE SEQUENCE [LARGE SCALE GENOMIC DNA]</scope>
    <source>
        <strain evidence="1 2">CQMa 102</strain>
    </source>
</reference>
<dbReference type="InterPro" id="IPR022085">
    <property type="entry name" value="OpdG"/>
</dbReference>
<dbReference type="EMBL" id="GL698530">
    <property type="protein sequence ID" value="EFY87267.1"/>
    <property type="molecule type" value="Genomic_DNA"/>
</dbReference>
<dbReference type="STRING" id="655827.E9EA17"/>
<organism evidence="2">
    <name type="scientific">Metarhizium acridum (strain CQMa 102)</name>
    <dbReference type="NCBI Taxonomy" id="655827"/>
    <lineage>
        <taxon>Eukaryota</taxon>
        <taxon>Fungi</taxon>
        <taxon>Dikarya</taxon>
        <taxon>Ascomycota</taxon>
        <taxon>Pezizomycotina</taxon>
        <taxon>Sordariomycetes</taxon>
        <taxon>Hypocreomycetidae</taxon>
        <taxon>Hypocreales</taxon>
        <taxon>Clavicipitaceae</taxon>
        <taxon>Metarhizium</taxon>
    </lineage>
</organism>
<keyword evidence="2" id="KW-1185">Reference proteome</keyword>
<accession>E9EA17</accession>
<dbReference type="PANTHER" id="PTHR38797">
    <property type="entry name" value="NUCLEAR PORE COMPLEX PROTEIN NUP85-RELATED"/>
    <property type="match status" value="1"/>
</dbReference>